<keyword evidence="1" id="KW-0472">Membrane</keyword>
<dbReference type="Proteomes" id="UP000204451">
    <property type="component" value="Segment"/>
</dbReference>
<gene>
    <name evidence="2" type="ORF">GMA3_28</name>
</gene>
<reference evidence="2 3" key="1">
    <citation type="journal article" date="2015" name="PLoS ONE">
        <title>Lysis to Kill: Evaluation of the Lytic Abilities, and Genomics of Nine Bacteriophages Infective for Gordonia spp. and Their Potential Use in Activated Sludge Foam Biocontrol.</title>
        <authorList>
            <person name="Dyson Z.A."/>
            <person name="Tucci J."/>
            <person name="Seviour R.J."/>
            <person name="Petrovski S."/>
        </authorList>
    </citation>
    <scope>NUCLEOTIDE SEQUENCE [LARGE SCALE GENOMIC DNA]</scope>
</reference>
<keyword evidence="3" id="KW-1185">Reference proteome</keyword>
<evidence type="ECO:0000313" key="2">
    <source>
        <dbReference type="EMBL" id="AKL88205.1"/>
    </source>
</evidence>
<organism evidence="2 3">
    <name type="scientific">Gordonia phage GMA3</name>
    <dbReference type="NCBI Taxonomy" id="1647284"/>
    <lineage>
        <taxon>Viruses</taxon>
        <taxon>Duplodnaviria</taxon>
        <taxon>Heunggongvirae</taxon>
        <taxon>Uroviricota</taxon>
        <taxon>Caudoviricetes</taxon>
        <taxon>Gamtrevirus</taxon>
        <taxon>Gamtrevirus GMA3</taxon>
    </lineage>
</organism>
<feature type="transmembrane region" description="Helical" evidence="1">
    <location>
        <begin position="101"/>
        <end position="121"/>
    </location>
</feature>
<dbReference type="KEGG" id="vg:26516898"/>
<sequence>MSYKENFDKKWNRRNSGLFGIKYHLEPDELSSKSQSQDTLMLYATWGFLYGLSLIVQPDSVWTLGYYDTAKYVPYSPDSWGVFAIIGGLLIFIGMFSGRGIFAAIGAGVLAIWNFFFAFSFAREFISGSEYGFSPVITYGILSLWGIILVTTYGKNNVNAV</sequence>
<dbReference type="EMBL" id="KR063279">
    <property type="protein sequence ID" value="AKL88205.1"/>
    <property type="molecule type" value="Genomic_DNA"/>
</dbReference>
<evidence type="ECO:0000313" key="3">
    <source>
        <dbReference type="Proteomes" id="UP000204451"/>
    </source>
</evidence>
<keyword evidence="1" id="KW-1133">Transmembrane helix</keyword>
<feature type="transmembrane region" description="Helical" evidence="1">
    <location>
        <begin position="78"/>
        <end position="96"/>
    </location>
</feature>
<protein>
    <submittedName>
        <fullName evidence="2">Uncharacterized protein</fullName>
    </submittedName>
</protein>
<keyword evidence="1" id="KW-0812">Transmembrane</keyword>
<dbReference type="GeneID" id="26516898"/>
<dbReference type="RefSeq" id="YP_009188596.1">
    <property type="nucleotide sequence ID" value="NC_028668.1"/>
</dbReference>
<dbReference type="OrthoDB" id="28397at10239"/>
<feature type="transmembrane region" description="Helical" evidence="1">
    <location>
        <begin position="133"/>
        <end position="154"/>
    </location>
</feature>
<proteinExistence type="predicted"/>
<name>A0A0K0NKI1_9CAUD</name>
<feature type="transmembrane region" description="Helical" evidence="1">
    <location>
        <begin position="40"/>
        <end position="58"/>
    </location>
</feature>
<evidence type="ECO:0000256" key="1">
    <source>
        <dbReference type="SAM" id="Phobius"/>
    </source>
</evidence>
<accession>A0A0K0NKI1</accession>